<reference evidence="5 6" key="1">
    <citation type="journal article" date="2018" name="Sci. Rep.">
        <title>Raphidocelis subcapitata (=Pseudokirchneriella subcapitata) provides an insight into genome evolution and environmental adaptations in the Sphaeropleales.</title>
        <authorList>
            <person name="Suzuki S."/>
            <person name="Yamaguchi H."/>
            <person name="Nakajima N."/>
            <person name="Kawachi M."/>
        </authorList>
    </citation>
    <scope>NUCLEOTIDE SEQUENCE [LARGE SCALE GENOMIC DNA]</scope>
    <source>
        <strain evidence="5 6">NIES-35</strain>
    </source>
</reference>
<dbReference type="InterPro" id="IPR029063">
    <property type="entry name" value="SAM-dependent_MTases_sf"/>
</dbReference>
<organism evidence="5 6">
    <name type="scientific">Raphidocelis subcapitata</name>
    <dbReference type="NCBI Taxonomy" id="307507"/>
    <lineage>
        <taxon>Eukaryota</taxon>
        <taxon>Viridiplantae</taxon>
        <taxon>Chlorophyta</taxon>
        <taxon>core chlorophytes</taxon>
        <taxon>Chlorophyceae</taxon>
        <taxon>CS clade</taxon>
        <taxon>Sphaeropleales</taxon>
        <taxon>Selenastraceae</taxon>
        <taxon>Raphidocelis</taxon>
    </lineage>
</organism>
<dbReference type="Proteomes" id="UP000247498">
    <property type="component" value="Unassembled WGS sequence"/>
</dbReference>
<dbReference type="EMBL" id="BDRX01000004">
    <property type="protein sequence ID" value="GBF88263.1"/>
    <property type="molecule type" value="Genomic_DNA"/>
</dbReference>
<evidence type="ECO:0000256" key="1">
    <source>
        <dbReference type="ARBA" id="ARBA00022603"/>
    </source>
</evidence>
<dbReference type="InParanoid" id="A0A2V0NRT2"/>
<gene>
    <name evidence="5" type="ORF">Rsub_00975</name>
</gene>
<dbReference type="InterPro" id="IPR004556">
    <property type="entry name" value="HemK-like"/>
</dbReference>
<evidence type="ECO:0000259" key="4">
    <source>
        <dbReference type="Pfam" id="PF01170"/>
    </source>
</evidence>
<evidence type="ECO:0000313" key="6">
    <source>
        <dbReference type="Proteomes" id="UP000247498"/>
    </source>
</evidence>
<proteinExistence type="predicted"/>
<dbReference type="PANTHER" id="PTHR47441">
    <property type="match status" value="1"/>
</dbReference>
<dbReference type="GO" id="GO:0032259">
    <property type="term" value="P:methylation"/>
    <property type="evidence" value="ECO:0007669"/>
    <property type="project" value="UniProtKB-KW"/>
</dbReference>
<dbReference type="GO" id="GO:0043527">
    <property type="term" value="C:tRNA methyltransferase complex"/>
    <property type="evidence" value="ECO:0007669"/>
    <property type="project" value="UniProtKB-ARBA"/>
</dbReference>
<dbReference type="InterPro" id="IPR002052">
    <property type="entry name" value="DNA_methylase_N6_adenine_CS"/>
</dbReference>
<evidence type="ECO:0000256" key="2">
    <source>
        <dbReference type="ARBA" id="ARBA00022679"/>
    </source>
</evidence>
<evidence type="ECO:0000256" key="3">
    <source>
        <dbReference type="ARBA" id="ARBA00022691"/>
    </source>
</evidence>
<dbReference type="FunCoup" id="A0A2V0NRT2">
    <property type="interactions" value="649"/>
</dbReference>
<keyword evidence="1 5" id="KW-0489">Methyltransferase</keyword>
<dbReference type="GO" id="GO:0003676">
    <property type="term" value="F:nucleic acid binding"/>
    <property type="evidence" value="ECO:0007669"/>
    <property type="project" value="InterPro"/>
</dbReference>
<accession>A0A2V0NRT2</accession>
<dbReference type="InterPro" id="IPR000241">
    <property type="entry name" value="RlmKL-like_Mtase"/>
</dbReference>
<dbReference type="SUPFAM" id="SSF53335">
    <property type="entry name" value="S-adenosyl-L-methionine-dependent methyltransferases"/>
    <property type="match status" value="1"/>
</dbReference>
<evidence type="ECO:0000313" key="5">
    <source>
        <dbReference type="EMBL" id="GBF88263.1"/>
    </source>
</evidence>
<keyword evidence="3" id="KW-0949">S-adenosyl-L-methionine</keyword>
<feature type="domain" description="Ribosomal RNA large subunit methyltransferase K/L-like methyltransferase" evidence="4">
    <location>
        <begin position="230"/>
        <end position="351"/>
    </location>
</feature>
<keyword evidence="2 5" id="KW-0808">Transferase</keyword>
<comment type="caution">
    <text evidence="5">The sequence shown here is derived from an EMBL/GenBank/DDBJ whole genome shotgun (WGS) entry which is preliminary data.</text>
</comment>
<dbReference type="InterPro" id="IPR052663">
    <property type="entry name" value="RF_glutamine_MTase_cyano"/>
</dbReference>
<dbReference type="Gene3D" id="3.40.50.150">
    <property type="entry name" value="Vaccinia Virus protein VP39"/>
    <property type="match status" value="1"/>
</dbReference>
<protein>
    <submittedName>
        <fullName evidence="5">Release factor glutamine methyltransferase</fullName>
    </submittedName>
</protein>
<dbReference type="PANTHER" id="PTHR47441:SF3">
    <property type="entry name" value="RELEASE FACTOR GLUTAMINE METHYLTRANSFERASE"/>
    <property type="match status" value="1"/>
</dbReference>
<dbReference type="Pfam" id="PF01170">
    <property type="entry name" value="UPF0020"/>
    <property type="match status" value="1"/>
</dbReference>
<sequence length="442" mass="46706">MMRMRLPCLGRGSSVGGVSAAAAAAAVLRLRPGPSHTLAAWRLHSWVPAAADSRLAEITSAEDVPVPLCRRPPVHEEALAALMDWRAAVLQRIEAVGDAFESADGGPGRALLQREVTWALDDAVSAYRDARDGPWRPCNWQQLEAEVRTAQARRRQSGGGTAGAAPAPEDGWQVQLRAPVAELRALWQRRLEERVPFQYLLHAAHWREFVLSVGPGVLVPRPETEGMIEMAAAALDAAPALADAPWADLGTGSGALAVGLATLLARRRRGRWTQRQAGAAAPAGSSEQTEPAVWAVDLSPVAAAYAAANAAACAPPGAVRVVRGSWWAPLAHLRGRLGGVLTNPPYIPRAEMGALQQEVGAHEPHGALDGGPGPGLDSLEVICDGAGDMLVDGGYIAIETAGGEQAHRVRQLLDASGVFERAAVVDDCFGVGRFVEAFRRPR</sequence>
<keyword evidence="6" id="KW-1185">Reference proteome</keyword>
<name>A0A2V0NRT2_9CHLO</name>
<dbReference type="PROSITE" id="PS00092">
    <property type="entry name" value="N6_MTASE"/>
    <property type="match status" value="1"/>
</dbReference>
<dbReference type="NCBIfam" id="TIGR00536">
    <property type="entry name" value="hemK_fam"/>
    <property type="match status" value="1"/>
</dbReference>
<dbReference type="GO" id="GO:0008276">
    <property type="term" value="F:protein methyltransferase activity"/>
    <property type="evidence" value="ECO:0007669"/>
    <property type="project" value="InterPro"/>
</dbReference>
<dbReference type="AlphaFoldDB" id="A0A2V0NRT2"/>
<dbReference type="STRING" id="307507.A0A2V0NRT2"/>
<dbReference type="OrthoDB" id="269872at2759"/>